<organism evidence="1 2">
    <name type="scientific">Armadillidium nasatum</name>
    <dbReference type="NCBI Taxonomy" id="96803"/>
    <lineage>
        <taxon>Eukaryota</taxon>
        <taxon>Metazoa</taxon>
        <taxon>Ecdysozoa</taxon>
        <taxon>Arthropoda</taxon>
        <taxon>Crustacea</taxon>
        <taxon>Multicrustacea</taxon>
        <taxon>Malacostraca</taxon>
        <taxon>Eumalacostraca</taxon>
        <taxon>Peracarida</taxon>
        <taxon>Isopoda</taxon>
        <taxon>Oniscidea</taxon>
        <taxon>Crinocheta</taxon>
        <taxon>Armadillidiidae</taxon>
        <taxon>Armadillidium</taxon>
    </lineage>
</organism>
<dbReference type="EMBL" id="SEYY01020952">
    <property type="protein sequence ID" value="KAB7496875.1"/>
    <property type="molecule type" value="Genomic_DNA"/>
</dbReference>
<dbReference type="Proteomes" id="UP000326759">
    <property type="component" value="Unassembled WGS sequence"/>
</dbReference>
<protein>
    <submittedName>
        <fullName evidence="1">Uncharacterized protein</fullName>
    </submittedName>
</protein>
<name>A0A5N5SRS0_9CRUS</name>
<feature type="non-terminal residue" evidence="1">
    <location>
        <position position="144"/>
    </location>
</feature>
<proteinExistence type="predicted"/>
<evidence type="ECO:0000313" key="1">
    <source>
        <dbReference type="EMBL" id="KAB7496875.1"/>
    </source>
</evidence>
<keyword evidence="2" id="KW-1185">Reference proteome</keyword>
<sequence length="144" mass="17294">MSLDTFELCKNPITLRNMSLEERKKEFNFPKIESTFGLVIKVKPWVEGCPTLRFKSFTLKYNNTVPLLLENFSVSLVEDSVKLTWEIPWQWKHVCVTKYFTVRLIYPFPFKNSRFINEAEICADLTCTYIWENELQPFRRYTFK</sequence>
<evidence type="ECO:0000313" key="2">
    <source>
        <dbReference type="Proteomes" id="UP000326759"/>
    </source>
</evidence>
<comment type="caution">
    <text evidence="1">The sequence shown here is derived from an EMBL/GenBank/DDBJ whole genome shotgun (WGS) entry which is preliminary data.</text>
</comment>
<gene>
    <name evidence="1" type="ORF">Anas_06257</name>
</gene>
<reference evidence="1 2" key="1">
    <citation type="journal article" date="2019" name="PLoS Biol.">
        <title>Sex chromosomes control vertical transmission of feminizing Wolbachia symbionts in an isopod.</title>
        <authorList>
            <person name="Becking T."/>
            <person name="Chebbi M.A."/>
            <person name="Giraud I."/>
            <person name="Moumen B."/>
            <person name="Laverre T."/>
            <person name="Caubet Y."/>
            <person name="Peccoud J."/>
            <person name="Gilbert C."/>
            <person name="Cordaux R."/>
        </authorList>
    </citation>
    <scope>NUCLEOTIDE SEQUENCE [LARGE SCALE GENOMIC DNA]</scope>
    <source>
        <strain evidence="1">ANa2</strain>
        <tissue evidence="1">Whole body excluding digestive tract and cuticle</tissue>
    </source>
</reference>
<accession>A0A5N5SRS0</accession>
<dbReference type="AlphaFoldDB" id="A0A5N5SRS0"/>